<organism evidence="2 3">
    <name type="scientific">Priestia megaterium</name>
    <name type="common">Bacillus megaterium</name>
    <dbReference type="NCBI Taxonomy" id="1404"/>
    <lineage>
        <taxon>Bacteria</taxon>
        <taxon>Bacillati</taxon>
        <taxon>Bacillota</taxon>
        <taxon>Bacilli</taxon>
        <taxon>Bacillales</taxon>
        <taxon>Bacillaceae</taxon>
        <taxon>Priestia</taxon>
    </lineage>
</organism>
<dbReference type="EMBL" id="NTYW01000028">
    <property type="protein sequence ID" value="PES34555.1"/>
    <property type="molecule type" value="Genomic_DNA"/>
</dbReference>
<dbReference type="AlphaFoldDB" id="A0AAE5UAQ3"/>
<dbReference type="RefSeq" id="WP_098278601.1">
    <property type="nucleotide sequence ID" value="NZ_NTRV01000006.1"/>
</dbReference>
<dbReference type="Proteomes" id="UP000220341">
    <property type="component" value="Unassembled WGS sequence"/>
</dbReference>
<accession>A0AAE5UAQ3</accession>
<evidence type="ECO:0000256" key="1">
    <source>
        <dbReference type="SAM" id="MobiDB-lite"/>
    </source>
</evidence>
<evidence type="ECO:0000313" key="3">
    <source>
        <dbReference type="Proteomes" id="UP000220341"/>
    </source>
</evidence>
<comment type="caution">
    <text evidence="2">The sequence shown here is derived from an EMBL/GenBank/DDBJ whole genome shotgun (WGS) entry which is preliminary data.</text>
</comment>
<evidence type="ECO:0000313" key="2">
    <source>
        <dbReference type="EMBL" id="PES34555.1"/>
    </source>
</evidence>
<sequence>MNYYVYVPYSPLMHTYHPTDHKCKNSYPVDMYYTHPTYFDYRFYAVPTYHETEYQMGRRKVRKEKGGPDFEAPSYRNSDLETSSPHDPDFETSSYRNSDLETSSPHDPDFETPSYRNSDLGTSSPHDSDFETLSYRNSDLGISSPHDPDFETPSYRNSDLGISSPHDPDFETPSYRDSDLGTSSPHDSFLDNLYKDGPYGDITVAYPFKNDITNGTK</sequence>
<feature type="compositionally biased region" description="Polar residues" evidence="1">
    <location>
        <begin position="114"/>
        <end position="125"/>
    </location>
</feature>
<feature type="region of interest" description="Disordered" evidence="1">
    <location>
        <begin position="58"/>
        <end position="189"/>
    </location>
</feature>
<protein>
    <submittedName>
        <fullName evidence="2">Uncharacterized protein</fullName>
    </submittedName>
</protein>
<feature type="compositionally biased region" description="Polar residues" evidence="1">
    <location>
        <begin position="90"/>
        <end position="103"/>
    </location>
</feature>
<name>A0AAE5UAQ3_PRIMG</name>
<reference evidence="2 3" key="1">
    <citation type="submission" date="2017-09" db="EMBL/GenBank/DDBJ databases">
        <title>Large-scale bioinformatics analysis of Bacillus genomes uncovers conserved roles of natural products in bacterial physiology.</title>
        <authorList>
            <consortium name="Agbiome Team Llc"/>
            <person name="Bleich R.M."/>
            <person name="Kirk G.J."/>
            <person name="Santa Maria K.C."/>
            <person name="Allen S.E."/>
            <person name="Farag S."/>
            <person name="Shank E.A."/>
            <person name="Bowers A."/>
        </authorList>
    </citation>
    <scope>NUCLEOTIDE SEQUENCE [LARGE SCALE GENOMIC DNA]</scope>
    <source>
        <strain evidence="2 3">AFS003013</strain>
    </source>
</reference>
<feature type="compositionally biased region" description="Basic and acidic residues" evidence="1">
    <location>
        <begin position="166"/>
        <end position="179"/>
    </location>
</feature>
<proteinExistence type="predicted"/>
<gene>
    <name evidence="2" type="ORF">CN497_20295</name>
</gene>